<sequence length="155" mass="15945">MRRTEGREAAAGGEPGGGGPGVRDFGAGHLIGADLPTADLAVERDALRRQVAALREEMASRAVFDLACGIVMAMGRCSGQDAGRALLEVARRTGVTRGAIARLLVEGIGGPAPSEPVRAALREVLERVSEARDGGRDGGRGDGRGDAMTGAEGRW</sequence>
<dbReference type="InterPro" id="IPR005561">
    <property type="entry name" value="ANTAR"/>
</dbReference>
<feature type="domain" description="ANTAR" evidence="2">
    <location>
        <begin position="44"/>
        <end position="105"/>
    </location>
</feature>
<evidence type="ECO:0000313" key="4">
    <source>
        <dbReference type="Proteomes" id="UP001595765"/>
    </source>
</evidence>
<feature type="compositionally biased region" description="Basic and acidic residues" evidence="1">
    <location>
        <begin position="129"/>
        <end position="145"/>
    </location>
</feature>
<dbReference type="EMBL" id="JBHSBB010000014">
    <property type="protein sequence ID" value="MFC4033969.1"/>
    <property type="molecule type" value="Genomic_DNA"/>
</dbReference>
<evidence type="ECO:0000313" key="3">
    <source>
        <dbReference type="EMBL" id="MFC4033969.1"/>
    </source>
</evidence>
<comment type="caution">
    <text evidence="3">The sequence shown here is derived from an EMBL/GenBank/DDBJ whole genome shotgun (WGS) entry which is preliminary data.</text>
</comment>
<reference evidence="4" key="1">
    <citation type="journal article" date="2019" name="Int. J. Syst. Evol. Microbiol.">
        <title>The Global Catalogue of Microorganisms (GCM) 10K type strain sequencing project: providing services to taxonomists for standard genome sequencing and annotation.</title>
        <authorList>
            <consortium name="The Broad Institute Genomics Platform"/>
            <consortium name="The Broad Institute Genome Sequencing Center for Infectious Disease"/>
            <person name="Wu L."/>
            <person name="Ma J."/>
        </authorList>
    </citation>
    <scope>NUCLEOTIDE SEQUENCE [LARGE SCALE GENOMIC DNA]</scope>
    <source>
        <strain evidence="4">CGMCC 4.7237</strain>
    </source>
</reference>
<dbReference type="Pfam" id="PF03861">
    <property type="entry name" value="ANTAR"/>
    <property type="match status" value="1"/>
</dbReference>
<evidence type="ECO:0000259" key="2">
    <source>
        <dbReference type="PROSITE" id="PS50921"/>
    </source>
</evidence>
<dbReference type="InterPro" id="IPR036388">
    <property type="entry name" value="WH-like_DNA-bd_sf"/>
</dbReference>
<proteinExistence type="predicted"/>
<gene>
    <name evidence="3" type="ORF">ACFO3J_21150</name>
</gene>
<organism evidence="3 4">
    <name type="scientific">Streptomyces polygonati</name>
    <dbReference type="NCBI Taxonomy" id="1617087"/>
    <lineage>
        <taxon>Bacteria</taxon>
        <taxon>Bacillati</taxon>
        <taxon>Actinomycetota</taxon>
        <taxon>Actinomycetes</taxon>
        <taxon>Kitasatosporales</taxon>
        <taxon>Streptomycetaceae</taxon>
        <taxon>Streptomyces</taxon>
    </lineage>
</organism>
<name>A0ABV8HSU9_9ACTN</name>
<dbReference type="InterPro" id="IPR011006">
    <property type="entry name" value="CheY-like_superfamily"/>
</dbReference>
<accession>A0ABV8HSU9</accession>
<dbReference type="Proteomes" id="UP001595765">
    <property type="component" value="Unassembled WGS sequence"/>
</dbReference>
<dbReference type="RefSeq" id="WP_386431333.1">
    <property type="nucleotide sequence ID" value="NZ_JBHSBB010000014.1"/>
</dbReference>
<dbReference type="Gene3D" id="1.10.10.10">
    <property type="entry name" value="Winged helix-like DNA-binding domain superfamily/Winged helix DNA-binding domain"/>
    <property type="match status" value="1"/>
</dbReference>
<evidence type="ECO:0000256" key="1">
    <source>
        <dbReference type="SAM" id="MobiDB-lite"/>
    </source>
</evidence>
<dbReference type="SMART" id="SM01012">
    <property type="entry name" value="ANTAR"/>
    <property type="match status" value="1"/>
</dbReference>
<feature type="region of interest" description="Disordered" evidence="1">
    <location>
        <begin position="129"/>
        <end position="155"/>
    </location>
</feature>
<keyword evidence="4" id="KW-1185">Reference proteome</keyword>
<dbReference type="SUPFAM" id="SSF52172">
    <property type="entry name" value="CheY-like"/>
    <property type="match status" value="1"/>
</dbReference>
<protein>
    <submittedName>
        <fullName evidence="3">ANTAR domain-containing protein</fullName>
    </submittedName>
</protein>
<dbReference type="PROSITE" id="PS50921">
    <property type="entry name" value="ANTAR"/>
    <property type="match status" value="1"/>
</dbReference>
<feature type="region of interest" description="Disordered" evidence="1">
    <location>
        <begin position="1"/>
        <end position="25"/>
    </location>
</feature>